<sequence length="261" mass="28039">MSEETRPETMSGDKPFVGEYDGKGGSFLDALTKRWLSTAAVVSIGLIAGGYLLGDGLLRAKEADRSVTVRGLAERDVTADLATWTISYASSSTDLAGAQAKVRRDTENIRAFFKDLGFPEDALQPTGANVSSYTENGVTKYTVRQRLALRSDDIALAQKAVSRQFDLVSTGVFLEEGSGMSYSFTKLNEIKPEMVAEATRDARAAAEQFAEDSGTEVGAIREATQGYFTIEARDGEAGGWGVADSPFKKVRVVTTINFSIG</sequence>
<dbReference type="STRING" id="314225.ELI_01230"/>
<reference evidence="2" key="1">
    <citation type="journal article" date="2009" name="J. Bacteriol.">
        <title>Complete genome sequence of Erythrobacter litoralis HTCC2594.</title>
        <authorList>
            <person name="Oh H.M."/>
            <person name="Giovannoni S.J."/>
            <person name="Ferriera S."/>
            <person name="Johnson J."/>
            <person name="Cho J.C."/>
        </authorList>
    </citation>
    <scope>NUCLEOTIDE SEQUENCE [LARGE SCALE GENOMIC DNA]</scope>
    <source>
        <strain evidence="2">HTCC2594</strain>
    </source>
</reference>
<dbReference type="eggNOG" id="COG2859">
    <property type="taxonomic scope" value="Bacteria"/>
</dbReference>
<dbReference type="EMBL" id="CP000157">
    <property type="protein sequence ID" value="ABC62338.1"/>
    <property type="molecule type" value="Genomic_DNA"/>
</dbReference>
<evidence type="ECO:0000313" key="1">
    <source>
        <dbReference type="EMBL" id="ABC62338.1"/>
    </source>
</evidence>
<dbReference type="HOGENOM" id="CLU_077423_1_0_5"/>
<proteinExistence type="predicted"/>
<dbReference type="RefSeq" id="WP_011413214.1">
    <property type="nucleotide sequence ID" value="NC_007722.1"/>
</dbReference>
<name>Q2NDA3_ERYLH</name>
<gene>
    <name evidence="1" type="ordered locus">ELI_01230</name>
</gene>
<accession>Q2NDA3</accession>
<dbReference type="AlphaFoldDB" id="Q2NDA3"/>
<dbReference type="Proteomes" id="UP000008808">
    <property type="component" value="Chromosome"/>
</dbReference>
<dbReference type="Gene3D" id="3.30.70.2970">
    <property type="entry name" value="Protein of unknown function (DUF541), domain 2"/>
    <property type="match status" value="1"/>
</dbReference>
<dbReference type="PANTHER" id="PTHR34387">
    <property type="entry name" value="SLR1258 PROTEIN"/>
    <property type="match status" value="1"/>
</dbReference>
<protein>
    <submittedName>
        <fullName evidence="1">Putative periplasmic protein</fullName>
    </submittedName>
</protein>
<dbReference type="PIRSF" id="PIRSF029033">
    <property type="entry name" value="UCP029033"/>
    <property type="match status" value="1"/>
</dbReference>
<dbReference type="Pfam" id="PF04402">
    <property type="entry name" value="SIMPL"/>
    <property type="match status" value="1"/>
</dbReference>
<dbReference type="GO" id="GO:0006974">
    <property type="term" value="P:DNA damage response"/>
    <property type="evidence" value="ECO:0007669"/>
    <property type="project" value="TreeGrafter"/>
</dbReference>
<dbReference type="InterPro" id="IPR016907">
    <property type="entry name" value="UCP029033"/>
</dbReference>
<dbReference type="PANTHER" id="PTHR34387:SF2">
    <property type="entry name" value="SLR1258 PROTEIN"/>
    <property type="match status" value="1"/>
</dbReference>
<organism evidence="1 2">
    <name type="scientific">Erythrobacter litoralis (strain HTCC2594)</name>
    <dbReference type="NCBI Taxonomy" id="314225"/>
    <lineage>
        <taxon>Bacteria</taxon>
        <taxon>Pseudomonadati</taxon>
        <taxon>Pseudomonadota</taxon>
        <taxon>Alphaproteobacteria</taxon>
        <taxon>Sphingomonadales</taxon>
        <taxon>Erythrobacteraceae</taxon>
        <taxon>Erythrobacter/Porphyrobacter group</taxon>
        <taxon>Erythrobacter</taxon>
    </lineage>
</organism>
<dbReference type="KEGG" id="eli:ELI_01230"/>
<keyword evidence="2" id="KW-1185">Reference proteome</keyword>
<evidence type="ECO:0000313" key="2">
    <source>
        <dbReference type="Proteomes" id="UP000008808"/>
    </source>
</evidence>
<dbReference type="InterPro" id="IPR052022">
    <property type="entry name" value="26kDa_periplasmic_antigen"/>
</dbReference>
<dbReference type="Gene3D" id="3.30.110.170">
    <property type="entry name" value="Protein of unknown function (DUF541), domain 1"/>
    <property type="match status" value="1"/>
</dbReference>
<dbReference type="InterPro" id="IPR007497">
    <property type="entry name" value="SIMPL/DUF541"/>
</dbReference>